<feature type="compositionally biased region" description="Polar residues" evidence="1">
    <location>
        <begin position="195"/>
        <end position="206"/>
    </location>
</feature>
<dbReference type="Pfam" id="PF00010">
    <property type="entry name" value="HLH"/>
    <property type="match status" value="1"/>
</dbReference>
<reference evidence="3 4" key="1">
    <citation type="journal article" date="2019" name="Sci. Rep.">
        <title>Orb-weaving spider Araneus ventricosus genome elucidates the spidroin gene catalogue.</title>
        <authorList>
            <person name="Kono N."/>
            <person name="Nakamura H."/>
            <person name="Ohtoshi R."/>
            <person name="Moran D.A.P."/>
            <person name="Shinohara A."/>
            <person name="Yoshida Y."/>
            <person name="Fujiwara M."/>
            <person name="Mori M."/>
            <person name="Tomita M."/>
            <person name="Arakawa K."/>
        </authorList>
    </citation>
    <scope>NUCLEOTIDE SEQUENCE [LARGE SCALE GENOMIC DNA]</scope>
</reference>
<evidence type="ECO:0000259" key="2">
    <source>
        <dbReference type="PROSITE" id="PS50888"/>
    </source>
</evidence>
<feature type="non-terminal residue" evidence="3">
    <location>
        <position position="1"/>
    </location>
</feature>
<feature type="compositionally biased region" description="Basic and acidic residues" evidence="1">
    <location>
        <begin position="30"/>
        <end position="41"/>
    </location>
</feature>
<dbReference type="Gene3D" id="4.10.280.10">
    <property type="entry name" value="Helix-loop-helix DNA-binding domain"/>
    <property type="match status" value="1"/>
</dbReference>
<dbReference type="SMART" id="SM00353">
    <property type="entry name" value="HLH"/>
    <property type="match status" value="1"/>
</dbReference>
<dbReference type="InterPro" id="IPR011598">
    <property type="entry name" value="bHLH_dom"/>
</dbReference>
<protein>
    <recommendedName>
        <fullName evidence="2">BHLH domain-containing protein</fullName>
    </recommendedName>
</protein>
<gene>
    <name evidence="3" type="ORF">AVEN_194310_1</name>
</gene>
<dbReference type="EMBL" id="BGPR01017335">
    <property type="protein sequence ID" value="GBN75791.1"/>
    <property type="molecule type" value="Genomic_DNA"/>
</dbReference>
<name>A0A4Y2RJH3_ARAVE</name>
<feature type="compositionally biased region" description="Basic and acidic residues" evidence="1">
    <location>
        <begin position="223"/>
        <end position="234"/>
    </location>
</feature>
<keyword evidence="4" id="KW-1185">Reference proteome</keyword>
<dbReference type="PROSITE" id="PS50888">
    <property type="entry name" value="BHLH"/>
    <property type="match status" value="1"/>
</dbReference>
<dbReference type="GO" id="GO:0046983">
    <property type="term" value="F:protein dimerization activity"/>
    <property type="evidence" value="ECO:0007669"/>
    <property type="project" value="InterPro"/>
</dbReference>
<dbReference type="Proteomes" id="UP000499080">
    <property type="component" value="Unassembled WGS sequence"/>
</dbReference>
<feature type="region of interest" description="Disordered" evidence="1">
    <location>
        <begin position="127"/>
        <end position="234"/>
    </location>
</feature>
<evidence type="ECO:0000313" key="4">
    <source>
        <dbReference type="Proteomes" id="UP000499080"/>
    </source>
</evidence>
<accession>A0A4Y2RJH3</accession>
<feature type="compositionally biased region" description="Basic residues" evidence="1">
    <location>
        <begin position="183"/>
        <end position="193"/>
    </location>
</feature>
<feature type="domain" description="BHLH" evidence="2">
    <location>
        <begin position="221"/>
        <end position="278"/>
    </location>
</feature>
<dbReference type="InterPro" id="IPR036638">
    <property type="entry name" value="HLH_DNA-bd_sf"/>
</dbReference>
<comment type="caution">
    <text evidence="3">The sequence shown here is derived from an EMBL/GenBank/DDBJ whole genome shotgun (WGS) entry which is preliminary data.</text>
</comment>
<proteinExistence type="predicted"/>
<sequence>DIDAGSSDEYYLSKITGPNVLWNPKYEVRKESPHSLEEHRNFSGPLDDLPKEYSLMVDPRTGSPVKSAESPKKHLPQEMPKPYHPYQDHSYSKIEWEDKSDGESSALAIINDIFNSKDEPVVEPWDIDIPATHPVPEQPSSYRQTFEKETRRTSTRIADIRQRKQARISNAARAVLKSEKAQRIRQNKNKKPKNSVETTPSQSSQPARPRCTKVTKKNTSQGRIDHKESERRRREELNRYFSSLSDLVPPEYLRGAKVSSRITQQKILNGAEDYIGVLSSGTSSYKSCYHHNKFLRKRLRKKCSPKLVKCVKKQK</sequence>
<organism evidence="3 4">
    <name type="scientific">Araneus ventricosus</name>
    <name type="common">Orbweaver spider</name>
    <name type="synonym">Epeira ventricosa</name>
    <dbReference type="NCBI Taxonomy" id="182803"/>
    <lineage>
        <taxon>Eukaryota</taxon>
        <taxon>Metazoa</taxon>
        <taxon>Ecdysozoa</taxon>
        <taxon>Arthropoda</taxon>
        <taxon>Chelicerata</taxon>
        <taxon>Arachnida</taxon>
        <taxon>Araneae</taxon>
        <taxon>Araneomorphae</taxon>
        <taxon>Entelegynae</taxon>
        <taxon>Araneoidea</taxon>
        <taxon>Araneidae</taxon>
        <taxon>Araneus</taxon>
    </lineage>
</organism>
<dbReference type="SUPFAM" id="SSF47459">
    <property type="entry name" value="HLH, helix-loop-helix DNA-binding domain"/>
    <property type="match status" value="1"/>
</dbReference>
<evidence type="ECO:0000313" key="3">
    <source>
        <dbReference type="EMBL" id="GBN75791.1"/>
    </source>
</evidence>
<feature type="region of interest" description="Disordered" evidence="1">
    <location>
        <begin position="30"/>
        <end position="87"/>
    </location>
</feature>
<evidence type="ECO:0000256" key="1">
    <source>
        <dbReference type="SAM" id="MobiDB-lite"/>
    </source>
</evidence>
<feature type="compositionally biased region" description="Basic and acidic residues" evidence="1">
    <location>
        <begin position="145"/>
        <end position="162"/>
    </location>
</feature>
<dbReference type="AlphaFoldDB" id="A0A4Y2RJH3"/>